<evidence type="ECO:0000259" key="2">
    <source>
        <dbReference type="Pfam" id="PF07589"/>
    </source>
</evidence>
<reference evidence="3" key="1">
    <citation type="journal article" date="2014" name="Int. J. Syst. Evol. Microbiol.">
        <title>Complete genome sequence of Corynebacterium casei LMG S-19264T (=DSM 44701T), isolated from a smear-ripened cheese.</title>
        <authorList>
            <consortium name="US DOE Joint Genome Institute (JGI-PGF)"/>
            <person name="Walter F."/>
            <person name="Albersmeier A."/>
            <person name="Kalinowski J."/>
            <person name="Ruckert C."/>
        </authorList>
    </citation>
    <scope>NUCLEOTIDE SEQUENCE</scope>
    <source>
        <strain evidence="3">KCTC 42590</strain>
    </source>
</reference>
<dbReference type="Proteomes" id="UP000630923">
    <property type="component" value="Unassembled WGS sequence"/>
</dbReference>
<dbReference type="Pfam" id="PF07589">
    <property type="entry name" value="PEP-CTERM"/>
    <property type="match status" value="1"/>
</dbReference>
<reference evidence="3" key="2">
    <citation type="submission" date="2020-09" db="EMBL/GenBank/DDBJ databases">
        <authorList>
            <person name="Sun Q."/>
            <person name="Kim S."/>
        </authorList>
    </citation>
    <scope>NUCLEOTIDE SEQUENCE</scope>
    <source>
        <strain evidence="3">KCTC 42590</strain>
    </source>
</reference>
<evidence type="ECO:0000256" key="1">
    <source>
        <dbReference type="SAM" id="SignalP"/>
    </source>
</evidence>
<proteinExistence type="predicted"/>
<name>A0A919AS79_9PROT</name>
<gene>
    <name evidence="3" type="ORF">GCM10017044_16490</name>
</gene>
<feature type="domain" description="Ice-binding protein C-terminal" evidence="2">
    <location>
        <begin position="142"/>
        <end position="166"/>
    </location>
</feature>
<dbReference type="EMBL" id="BNCI01000002">
    <property type="protein sequence ID" value="GHF22817.1"/>
    <property type="molecule type" value="Genomic_DNA"/>
</dbReference>
<keyword evidence="4" id="KW-1185">Reference proteome</keyword>
<dbReference type="NCBIfam" id="NF035944">
    <property type="entry name" value="PEPxxWA-CTERM"/>
    <property type="match status" value="1"/>
</dbReference>
<dbReference type="NCBIfam" id="TIGR02595">
    <property type="entry name" value="PEP_CTERM"/>
    <property type="match status" value="1"/>
</dbReference>
<evidence type="ECO:0000313" key="4">
    <source>
        <dbReference type="Proteomes" id="UP000630923"/>
    </source>
</evidence>
<sequence>MKKLFLIAAMLFGFSFTATASNTFIFDEASTGIDFNGLTFSSGYWDLVNGSDFDNGDTLNYAFGTSAGGSDLGSAQYTNTFGFNITNVSGLIFGKDFSLALPDIDTFYVTLTPQTSTNFEVNRLTIYGTGLTSIRGAEFTSAVPEPATWLMMILGFGLIGVASRRRKMLAA</sequence>
<keyword evidence="1" id="KW-0732">Signal</keyword>
<feature type="signal peptide" evidence="1">
    <location>
        <begin position="1"/>
        <end position="20"/>
    </location>
</feature>
<organism evidence="3 4">
    <name type="scientific">Kordiimonas sediminis</name>
    <dbReference type="NCBI Taxonomy" id="1735581"/>
    <lineage>
        <taxon>Bacteria</taxon>
        <taxon>Pseudomonadati</taxon>
        <taxon>Pseudomonadota</taxon>
        <taxon>Alphaproteobacteria</taxon>
        <taxon>Kordiimonadales</taxon>
        <taxon>Kordiimonadaceae</taxon>
        <taxon>Kordiimonas</taxon>
    </lineage>
</organism>
<feature type="chain" id="PRO_5037893830" description="Ice-binding protein C-terminal domain-containing protein" evidence="1">
    <location>
        <begin position="21"/>
        <end position="171"/>
    </location>
</feature>
<dbReference type="InterPro" id="IPR013424">
    <property type="entry name" value="Ice-binding_C"/>
</dbReference>
<comment type="caution">
    <text evidence="3">The sequence shown here is derived from an EMBL/GenBank/DDBJ whole genome shotgun (WGS) entry which is preliminary data.</text>
</comment>
<protein>
    <recommendedName>
        <fullName evidence="2">Ice-binding protein C-terminal domain-containing protein</fullName>
    </recommendedName>
</protein>
<evidence type="ECO:0000313" key="3">
    <source>
        <dbReference type="EMBL" id="GHF22817.1"/>
    </source>
</evidence>
<dbReference type="AlphaFoldDB" id="A0A919AS79"/>
<accession>A0A919AS79</accession>